<gene>
    <name evidence="5" type="primary">citG</name>
    <name evidence="6" type="ORF">J2S10_002435</name>
</gene>
<comment type="similarity">
    <text evidence="5">Belongs to the CitG/MdcB family.</text>
</comment>
<keyword evidence="4 5" id="KW-0067">ATP-binding</keyword>
<evidence type="ECO:0000256" key="4">
    <source>
        <dbReference type="ARBA" id="ARBA00022840"/>
    </source>
</evidence>
<dbReference type="Proteomes" id="UP001224122">
    <property type="component" value="Unassembled WGS sequence"/>
</dbReference>
<dbReference type="InterPro" id="IPR002736">
    <property type="entry name" value="CitG"/>
</dbReference>
<protein>
    <recommendedName>
        <fullName evidence="5">Probable 2-(5''-triphosphoribosyl)-3'-dephosphocoenzyme-A synthase</fullName>
        <shortName evidence="5">2-(5''-triphosphoribosyl)-3'-dephospho-CoA synthase</shortName>
        <ecNumber evidence="5">2.4.2.52</ecNumber>
    </recommendedName>
</protein>
<organism evidence="6 7">
    <name type="scientific">Neobacillus ginsengisoli</name>
    <dbReference type="NCBI Taxonomy" id="904295"/>
    <lineage>
        <taxon>Bacteria</taxon>
        <taxon>Bacillati</taxon>
        <taxon>Bacillota</taxon>
        <taxon>Bacilli</taxon>
        <taxon>Bacillales</taxon>
        <taxon>Bacillaceae</taxon>
        <taxon>Neobacillus</taxon>
    </lineage>
</organism>
<evidence type="ECO:0000256" key="2">
    <source>
        <dbReference type="ARBA" id="ARBA00022679"/>
    </source>
</evidence>
<evidence type="ECO:0000256" key="1">
    <source>
        <dbReference type="ARBA" id="ARBA00001210"/>
    </source>
</evidence>
<dbReference type="GO" id="GO:0016757">
    <property type="term" value="F:glycosyltransferase activity"/>
    <property type="evidence" value="ECO:0007669"/>
    <property type="project" value="UniProtKB-KW"/>
</dbReference>
<evidence type="ECO:0000256" key="3">
    <source>
        <dbReference type="ARBA" id="ARBA00022741"/>
    </source>
</evidence>
<dbReference type="PANTHER" id="PTHR30201">
    <property type="entry name" value="TRIPHOSPHORIBOSYL-DEPHOSPHO-COA SYNTHASE"/>
    <property type="match status" value="1"/>
</dbReference>
<evidence type="ECO:0000256" key="5">
    <source>
        <dbReference type="HAMAP-Rule" id="MF_00397"/>
    </source>
</evidence>
<keyword evidence="6" id="KW-0328">Glycosyltransferase</keyword>
<sequence>MLNMDERRIQTISQKALQALLYEVSASPKPGLVDRFNQGAHADMDFFTFMSSSAALSNYFDHCVTEGVNYSGQNPEELFQALRGLGIDAEKAMFKATDGVNTHKGLVFSLGIICAAASCCMMENESESVDTDTICAKISLMTQGLCMRELTFMNKSEGLTFGEKLYQKYGLKGIRGEVESGFPTVRNYSLPVLKKLKSMQTLHINDILVQVLLHLMRVNEDTNIVARHDLKTLKFVHYYSNQVLDSGGMLTPKGVEMVYEMDKEFIRRNISPGGSADLLAVTVMFDLLSQMN</sequence>
<keyword evidence="2 5" id="KW-0808">Transferase</keyword>
<dbReference type="Pfam" id="PF01874">
    <property type="entry name" value="CitG"/>
    <property type="match status" value="1"/>
</dbReference>
<accession>A0ABT9XUP7</accession>
<comment type="caution">
    <text evidence="6">The sequence shown here is derived from an EMBL/GenBank/DDBJ whole genome shotgun (WGS) entry which is preliminary data.</text>
</comment>
<comment type="catalytic activity">
    <reaction evidence="1 5">
        <text>3'-dephospho-CoA + ATP = 2'-(5''-triphospho-alpha-D-ribosyl)-3'-dephospho-CoA + adenine</text>
        <dbReference type="Rhea" id="RHEA:15117"/>
        <dbReference type="ChEBI" id="CHEBI:16708"/>
        <dbReference type="ChEBI" id="CHEBI:30616"/>
        <dbReference type="ChEBI" id="CHEBI:57328"/>
        <dbReference type="ChEBI" id="CHEBI:61378"/>
        <dbReference type="EC" id="2.4.2.52"/>
    </reaction>
</comment>
<proteinExistence type="inferred from homology"/>
<dbReference type="EMBL" id="JAUSTW010000003">
    <property type="protein sequence ID" value="MDQ0199277.1"/>
    <property type="molecule type" value="Genomic_DNA"/>
</dbReference>
<dbReference type="NCBIfam" id="TIGR03125">
    <property type="entry name" value="citrate_citG"/>
    <property type="match status" value="1"/>
</dbReference>
<dbReference type="InterPro" id="IPR017551">
    <property type="entry name" value="TriPribosyl-deP-CoA_syn_CitG"/>
</dbReference>
<keyword evidence="3 5" id="KW-0547">Nucleotide-binding</keyword>
<keyword evidence="7" id="KW-1185">Reference proteome</keyword>
<evidence type="ECO:0000313" key="7">
    <source>
        <dbReference type="Proteomes" id="UP001224122"/>
    </source>
</evidence>
<reference evidence="6 7" key="1">
    <citation type="submission" date="2023-07" db="EMBL/GenBank/DDBJ databases">
        <title>Genomic Encyclopedia of Type Strains, Phase IV (KMG-IV): sequencing the most valuable type-strain genomes for metagenomic binning, comparative biology and taxonomic classification.</title>
        <authorList>
            <person name="Goeker M."/>
        </authorList>
    </citation>
    <scope>NUCLEOTIDE SEQUENCE [LARGE SCALE GENOMIC DNA]</scope>
    <source>
        <strain evidence="6 7">DSM 27594</strain>
    </source>
</reference>
<dbReference type="PANTHER" id="PTHR30201:SF2">
    <property type="entry name" value="2-(5''-TRIPHOSPHORIBOSYL)-3'-DEPHOSPHOCOENZYME-A SYNTHASE"/>
    <property type="match status" value="1"/>
</dbReference>
<dbReference type="EC" id="2.4.2.52" evidence="5"/>
<dbReference type="GO" id="GO:0046917">
    <property type="term" value="F:triphosphoribosyl-dephospho-CoA synthase activity"/>
    <property type="evidence" value="ECO:0007669"/>
    <property type="project" value="UniProtKB-EC"/>
</dbReference>
<evidence type="ECO:0000313" key="6">
    <source>
        <dbReference type="EMBL" id="MDQ0199277.1"/>
    </source>
</evidence>
<dbReference type="Gene3D" id="1.10.4200.10">
    <property type="entry name" value="Triphosphoribosyl-dephospho-CoA protein"/>
    <property type="match status" value="1"/>
</dbReference>
<dbReference type="HAMAP" id="MF_00397">
    <property type="entry name" value="CitG"/>
    <property type="match status" value="1"/>
</dbReference>
<name>A0ABT9XUP7_9BACI</name>